<dbReference type="KEGG" id="daa:AKL17_0820"/>
<dbReference type="CDD" id="cd07023">
    <property type="entry name" value="S49_Sppa_N_C"/>
    <property type="match status" value="1"/>
</dbReference>
<dbReference type="Gene3D" id="3.90.226.10">
    <property type="entry name" value="2-enoyl-CoA Hydratase, Chain A, domain 1"/>
    <property type="match status" value="1"/>
</dbReference>
<evidence type="ECO:0000256" key="2">
    <source>
        <dbReference type="ARBA" id="ARBA00022670"/>
    </source>
</evidence>
<dbReference type="OrthoDB" id="9764363at2"/>
<name>A0A161GW37_9RHOB</name>
<dbReference type="PANTHER" id="PTHR42987">
    <property type="entry name" value="PEPTIDASE S49"/>
    <property type="match status" value="1"/>
</dbReference>
<dbReference type="GO" id="GO:0008236">
    <property type="term" value="F:serine-type peptidase activity"/>
    <property type="evidence" value="ECO:0007669"/>
    <property type="project" value="UniProtKB-KW"/>
</dbReference>
<evidence type="ECO:0000313" key="6">
    <source>
        <dbReference type="EMBL" id="AMY68079.1"/>
    </source>
</evidence>
<evidence type="ECO:0000259" key="5">
    <source>
        <dbReference type="Pfam" id="PF01343"/>
    </source>
</evidence>
<dbReference type="InterPro" id="IPR047272">
    <property type="entry name" value="S49_SppA_C"/>
</dbReference>
<evidence type="ECO:0000256" key="1">
    <source>
        <dbReference type="ARBA" id="ARBA00008683"/>
    </source>
</evidence>
<dbReference type="InterPro" id="IPR029045">
    <property type="entry name" value="ClpP/crotonase-like_dom_sf"/>
</dbReference>
<accession>A0A161GW37</accession>
<organism evidence="6 7">
    <name type="scientific">Frigidibacter mobilis</name>
    <dbReference type="NCBI Taxonomy" id="1335048"/>
    <lineage>
        <taxon>Bacteria</taxon>
        <taxon>Pseudomonadati</taxon>
        <taxon>Pseudomonadota</taxon>
        <taxon>Alphaproteobacteria</taxon>
        <taxon>Rhodobacterales</taxon>
        <taxon>Paracoccaceae</taxon>
        <taxon>Frigidibacter</taxon>
    </lineage>
</organism>
<dbReference type="Gene3D" id="6.20.330.10">
    <property type="match status" value="1"/>
</dbReference>
<keyword evidence="7" id="KW-1185">Reference proteome</keyword>
<dbReference type="PANTHER" id="PTHR42987:SF8">
    <property type="entry name" value="PROTEINASE"/>
    <property type="match status" value="1"/>
</dbReference>
<keyword evidence="3" id="KW-0378">Hydrolase</keyword>
<evidence type="ECO:0000256" key="4">
    <source>
        <dbReference type="ARBA" id="ARBA00022825"/>
    </source>
</evidence>
<sequence length="267" mass="28600">MKLRIPFVTKQPRVSVIRLTGVIGGAGRVGSGLSDAGTAQLIERAFRRGKPVAVALIVNSPGGSPVQSSLIAARVRRLADECKLPVHAFVEDVAASGGYWLACAADDIWADDSSILGSIGVISAGFGFPEFLSRHGIERRVHTAGGSKSFLDPFRPEKPEDVARLIALQEPIHQAFIAQVKARRGARLAEGADLFTGEVFVGRQAVAVGLADGIGHVVPKLKQLYGDKVQMVLHEQKRPFLRRIGVEAASQAMTAVEDRGHWARFGL</sequence>
<gene>
    <name evidence="6" type="ORF">AKL17_0820</name>
</gene>
<keyword evidence="4" id="KW-0720">Serine protease</keyword>
<dbReference type="Proteomes" id="UP000076128">
    <property type="component" value="Chromosome"/>
</dbReference>
<dbReference type="SUPFAM" id="SSF52096">
    <property type="entry name" value="ClpP/crotonase"/>
    <property type="match status" value="1"/>
</dbReference>
<evidence type="ECO:0000313" key="7">
    <source>
        <dbReference type="Proteomes" id="UP000076128"/>
    </source>
</evidence>
<keyword evidence="2" id="KW-0645">Protease</keyword>
<dbReference type="EMBL" id="CP012661">
    <property type="protein sequence ID" value="AMY68079.1"/>
    <property type="molecule type" value="Genomic_DNA"/>
</dbReference>
<dbReference type="STRING" id="1335048.AKL17_0820"/>
<reference evidence="6 7" key="1">
    <citation type="submission" date="2015-09" db="EMBL/GenBank/DDBJ databases">
        <title>Complete genome sequence of Defluviimonas alba cai42t isolated from an oilfield in Xinjiang.</title>
        <authorList>
            <person name="Geng S."/>
            <person name="Pan X."/>
            <person name="Wu X."/>
        </authorList>
    </citation>
    <scope>NUCLEOTIDE SEQUENCE [LARGE SCALE GENOMIC DNA]</scope>
    <source>
        <strain evidence="7">cai42</strain>
    </source>
</reference>
<proteinExistence type="inferred from homology"/>
<dbReference type="AlphaFoldDB" id="A0A161GW37"/>
<dbReference type="RefSeq" id="WP_066809922.1">
    <property type="nucleotide sequence ID" value="NZ_CP012661.1"/>
</dbReference>
<dbReference type="InterPro" id="IPR002142">
    <property type="entry name" value="Peptidase_S49"/>
</dbReference>
<dbReference type="GO" id="GO:0006508">
    <property type="term" value="P:proteolysis"/>
    <property type="evidence" value="ECO:0007669"/>
    <property type="project" value="UniProtKB-KW"/>
</dbReference>
<dbReference type="PATRIC" id="fig|1335048.3.peg.851"/>
<dbReference type="Pfam" id="PF01343">
    <property type="entry name" value="Peptidase_S49"/>
    <property type="match status" value="1"/>
</dbReference>
<evidence type="ECO:0000256" key="3">
    <source>
        <dbReference type="ARBA" id="ARBA00022801"/>
    </source>
</evidence>
<protein>
    <submittedName>
        <fullName evidence="6">S49 family peptidase</fullName>
    </submittedName>
</protein>
<comment type="similarity">
    <text evidence="1">Belongs to the peptidase S49 family.</text>
</comment>
<feature type="domain" description="Peptidase S49" evidence="5">
    <location>
        <begin position="83"/>
        <end position="217"/>
    </location>
</feature>